<dbReference type="Gene3D" id="2.60.120.290">
    <property type="entry name" value="Spermadhesin, CUB domain"/>
    <property type="match status" value="1"/>
</dbReference>
<feature type="disulfide bond" evidence="9">
    <location>
        <begin position="2153"/>
        <end position="2162"/>
    </location>
</feature>
<name>A0A1I7ZM80_9BILA</name>
<evidence type="ECO:0000256" key="3">
    <source>
        <dbReference type="ARBA" id="ARBA00022692"/>
    </source>
</evidence>
<dbReference type="Proteomes" id="UP000095287">
    <property type="component" value="Unplaced"/>
</dbReference>
<feature type="domain" description="CUB" evidence="15">
    <location>
        <begin position="363"/>
        <end position="470"/>
    </location>
</feature>
<dbReference type="WBParaSite" id="L893_g27698.t1">
    <property type="protein sequence ID" value="L893_g27698.t1"/>
    <property type="gene ID" value="L893_g27698"/>
</dbReference>
<evidence type="ECO:0000259" key="19">
    <source>
        <dbReference type="PROSITE" id="PS50835"/>
    </source>
</evidence>
<feature type="domain" description="Ig-like" evidence="19">
    <location>
        <begin position="1147"/>
        <end position="1240"/>
    </location>
</feature>
<feature type="compositionally biased region" description="Polar residues" evidence="12">
    <location>
        <begin position="3658"/>
        <end position="3669"/>
    </location>
</feature>
<proteinExistence type="inferred from homology"/>
<organism evidence="21 22">
    <name type="scientific">Steinernema glaseri</name>
    <dbReference type="NCBI Taxonomy" id="37863"/>
    <lineage>
        <taxon>Eukaryota</taxon>
        <taxon>Metazoa</taxon>
        <taxon>Ecdysozoa</taxon>
        <taxon>Nematoda</taxon>
        <taxon>Chromadorea</taxon>
        <taxon>Rhabditida</taxon>
        <taxon>Tylenchina</taxon>
        <taxon>Panagrolaimomorpha</taxon>
        <taxon>Strongyloidoidea</taxon>
        <taxon>Steinernematidae</taxon>
        <taxon>Steinernema</taxon>
    </lineage>
</organism>
<feature type="disulfide bond" evidence="10">
    <location>
        <begin position="231"/>
        <end position="246"/>
    </location>
</feature>
<dbReference type="InterPro" id="IPR035914">
    <property type="entry name" value="Sperma_CUB_dom_sf"/>
</dbReference>
<feature type="domain" description="EGF-like" evidence="16">
    <location>
        <begin position="2125"/>
        <end position="2163"/>
    </location>
</feature>
<keyword evidence="5" id="KW-0677">Repeat</keyword>
<feature type="domain" description="EGF-like" evidence="16">
    <location>
        <begin position="2459"/>
        <end position="2497"/>
    </location>
</feature>
<evidence type="ECO:0000256" key="2">
    <source>
        <dbReference type="ARBA" id="ARBA00022536"/>
    </source>
</evidence>
<keyword evidence="8" id="KW-0325">Glycoprotein</keyword>
<dbReference type="InterPro" id="IPR016186">
    <property type="entry name" value="C-type_lectin-like/link_sf"/>
</dbReference>
<dbReference type="InterPro" id="IPR000436">
    <property type="entry name" value="Sushi_SCR_CCP_dom"/>
</dbReference>
<dbReference type="SUPFAM" id="SSF57424">
    <property type="entry name" value="LDL receptor-like module"/>
    <property type="match status" value="1"/>
</dbReference>
<dbReference type="CDD" id="cd00033">
    <property type="entry name" value="CCP"/>
    <property type="match status" value="3"/>
</dbReference>
<dbReference type="Gene3D" id="2.10.25.10">
    <property type="entry name" value="Laminin"/>
    <property type="match status" value="10"/>
</dbReference>
<comment type="similarity">
    <text evidence="1">Belongs to the CRELD family.</text>
</comment>
<feature type="disulfide bond" evidence="9">
    <location>
        <begin position="2241"/>
        <end position="2250"/>
    </location>
</feature>
<dbReference type="Gene3D" id="3.10.100.10">
    <property type="entry name" value="Mannose-Binding Protein A, subunit A"/>
    <property type="match status" value="1"/>
</dbReference>
<dbReference type="SUPFAM" id="SSF49854">
    <property type="entry name" value="Spermadhesin, CUB domain"/>
    <property type="match status" value="1"/>
</dbReference>
<reference evidence="22" key="1">
    <citation type="submission" date="2016-11" db="UniProtKB">
        <authorList>
            <consortium name="WormBaseParasite"/>
        </authorList>
    </citation>
    <scope>IDENTIFICATION</scope>
</reference>
<dbReference type="InterPro" id="IPR036179">
    <property type="entry name" value="Ig-like_dom_sf"/>
</dbReference>
<dbReference type="InterPro" id="IPR002172">
    <property type="entry name" value="LDrepeatLR_classA_rpt"/>
</dbReference>
<feature type="region of interest" description="Disordered" evidence="12">
    <location>
        <begin position="3524"/>
        <end position="3546"/>
    </location>
</feature>
<protein>
    <submittedName>
        <fullName evidence="22">Sushi domain-containing protein</fullName>
    </submittedName>
</protein>
<dbReference type="PROSITE" id="PS50825">
    <property type="entry name" value="HYR"/>
    <property type="match status" value="1"/>
</dbReference>
<evidence type="ECO:0000259" key="18">
    <source>
        <dbReference type="PROSITE" id="PS50825"/>
    </source>
</evidence>
<dbReference type="PROSITE" id="PS50026">
    <property type="entry name" value="EGF_3"/>
    <property type="match status" value="12"/>
</dbReference>
<dbReference type="Gene3D" id="2.60.120.200">
    <property type="match status" value="1"/>
</dbReference>
<feature type="disulfide bond" evidence="9">
    <location>
        <begin position="2321"/>
        <end position="2330"/>
    </location>
</feature>
<dbReference type="SMART" id="SM00409">
    <property type="entry name" value="IG"/>
    <property type="match status" value="1"/>
</dbReference>
<dbReference type="SUPFAM" id="SSF57196">
    <property type="entry name" value="EGF/Laminin"/>
    <property type="match status" value="8"/>
</dbReference>
<feature type="domain" description="EGF-like" evidence="16">
    <location>
        <begin position="2379"/>
        <end position="2414"/>
    </location>
</feature>
<evidence type="ECO:0000256" key="5">
    <source>
        <dbReference type="ARBA" id="ARBA00022737"/>
    </source>
</evidence>
<feature type="domain" description="EGF-like" evidence="16">
    <location>
        <begin position="2499"/>
        <end position="2536"/>
    </location>
</feature>
<evidence type="ECO:0000256" key="13">
    <source>
        <dbReference type="SAM" id="Phobius"/>
    </source>
</evidence>
<feature type="domain" description="Sushi" evidence="20">
    <location>
        <begin position="961"/>
        <end position="1025"/>
    </location>
</feature>
<dbReference type="SUPFAM" id="SSF57184">
    <property type="entry name" value="Growth factor receptor domain"/>
    <property type="match status" value="2"/>
</dbReference>
<feature type="signal peptide" evidence="14">
    <location>
        <begin position="1"/>
        <end position="39"/>
    </location>
</feature>
<dbReference type="SMART" id="SM00261">
    <property type="entry name" value="FU"/>
    <property type="match status" value="3"/>
</dbReference>
<feature type="domain" description="Sushi" evidence="20">
    <location>
        <begin position="2928"/>
        <end position="2998"/>
    </location>
</feature>
<dbReference type="PROSITE" id="PS01180">
    <property type="entry name" value="CUB"/>
    <property type="match status" value="1"/>
</dbReference>
<evidence type="ECO:0000256" key="11">
    <source>
        <dbReference type="PROSITE-ProRule" id="PRU00302"/>
    </source>
</evidence>
<dbReference type="InterPro" id="IPR006212">
    <property type="entry name" value="Furin_repeat"/>
</dbReference>
<dbReference type="SUPFAM" id="SSF56436">
    <property type="entry name" value="C-type lectin-like"/>
    <property type="match status" value="1"/>
</dbReference>
<dbReference type="Gene3D" id="2.10.70.10">
    <property type="entry name" value="Complement Module, domain 1"/>
    <property type="match status" value="5"/>
</dbReference>
<dbReference type="InterPro" id="IPR000742">
    <property type="entry name" value="EGF"/>
</dbReference>
<dbReference type="InterPro" id="IPR003410">
    <property type="entry name" value="HYR_dom"/>
</dbReference>
<dbReference type="GO" id="GO:0005509">
    <property type="term" value="F:calcium ion binding"/>
    <property type="evidence" value="ECO:0007669"/>
    <property type="project" value="InterPro"/>
</dbReference>
<evidence type="ECO:0000256" key="7">
    <source>
        <dbReference type="ARBA" id="ARBA00023157"/>
    </source>
</evidence>
<feature type="compositionally biased region" description="Acidic residues" evidence="12">
    <location>
        <begin position="3672"/>
        <end position="3683"/>
    </location>
</feature>
<dbReference type="CDD" id="cd00041">
    <property type="entry name" value="CUB"/>
    <property type="match status" value="1"/>
</dbReference>
<evidence type="ECO:0000313" key="21">
    <source>
        <dbReference type="Proteomes" id="UP000095287"/>
    </source>
</evidence>
<dbReference type="Gene3D" id="2.10.50.10">
    <property type="entry name" value="Tumor Necrosis Factor Receptor, subunit A, domain 2"/>
    <property type="match status" value="6"/>
</dbReference>
<keyword evidence="11" id="KW-0768">Sushi</keyword>
<accession>A0A1I7ZM80</accession>
<feature type="transmembrane region" description="Helical" evidence="13">
    <location>
        <begin position="3407"/>
        <end position="3431"/>
    </location>
</feature>
<dbReference type="SUPFAM" id="SSF48726">
    <property type="entry name" value="Immunoglobulin"/>
    <property type="match status" value="1"/>
</dbReference>
<feature type="domain" description="Sushi" evidence="20">
    <location>
        <begin position="682"/>
        <end position="744"/>
    </location>
</feature>
<dbReference type="FunFam" id="2.10.25.10:FF:000005">
    <property type="entry name" value="Fibrillin 2"/>
    <property type="match status" value="1"/>
</dbReference>
<dbReference type="PROSITE" id="PS50923">
    <property type="entry name" value="SUSHI"/>
    <property type="match status" value="6"/>
</dbReference>
<evidence type="ECO:0000259" key="20">
    <source>
        <dbReference type="PROSITE" id="PS50923"/>
    </source>
</evidence>
<dbReference type="InterPro" id="IPR001881">
    <property type="entry name" value="EGF-like_Ca-bd_dom"/>
</dbReference>
<evidence type="ECO:0000256" key="8">
    <source>
        <dbReference type="ARBA" id="ARBA00023180"/>
    </source>
</evidence>
<feature type="domain" description="HYR" evidence="18">
    <location>
        <begin position="2843"/>
        <end position="2927"/>
    </location>
</feature>
<evidence type="ECO:0000256" key="6">
    <source>
        <dbReference type="ARBA" id="ARBA00022989"/>
    </source>
</evidence>
<dbReference type="CDD" id="cd00037">
    <property type="entry name" value="CLECT"/>
    <property type="match status" value="1"/>
</dbReference>
<dbReference type="PANTHER" id="PTHR12916">
    <property type="entry name" value="CYTOCHROME C OXIDASE POLYPEPTIDE VIC-2"/>
    <property type="match status" value="1"/>
</dbReference>
<dbReference type="SUPFAM" id="SSF57535">
    <property type="entry name" value="Complement control module/SCR domain"/>
    <property type="match status" value="5"/>
</dbReference>
<dbReference type="Gene3D" id="2.60.40.10">
    <property type="entry name" value="Immunoglobulins"/>
    <property type="match status" value="1"/>
</dbReference>
<dbReference type="PROSITE" id="PS01187">
    <property type="entry name" value="EGF_CA"/>
    <property type="match status" value="1"/>
</dbReference>
<evidence type="ECO:0000259" key="16">
    <source>
        <dbReference type="PROSITE" id="PS50026"/>
    </source>
</evidence>
<dbReference type="Pfam" id="PF02494">
    <property type="entry name" value="HYR"/>
    <property type="match status" value="1"/>
</dbReference>
<feature type="disulfide bond" evidence="11">
    <location>
        <begin position="715"/>
        <end position="742"/>
    </location>
</feature>
<dbReference type="CDD" id="cd00112">
    <property type="entry name" value="LDLa"/>
    <property type="match status" value="1"/>
</dbReference>
<feature type="disulfide bond" evidence="9">
    <location>
        <begin position="2404"/>
        <end position="2413"/>
    </location>
</feature>
<feature type="domain" description="Sushi" evidence="20">
    <location>
        <begin position="558"/>
        <end position="621"/>
    </location>
</feature>
<dbReference type="InterPro" id="IPR013320">
    <property type="entry name" value="ConA-like_dom_sf"/>
</dbReference>
<keyword evidence="13" id="KW-0472">Membrane</keyword>
<feature type="region of interest" description="Disordered" evidence="12">
    <location>
        <begin position="3655"/>
        <end position="3683"/>
    </location>
</feature>
<dbReference type="InterPro" id="IPR013783">
    <property type="entry name" value="Ig-like_fold"/>
</dbReference>
<dbReference type="Gene3D" id="4.10.400.10">
    <property type="entry name" value="Low-density Lipoprotein Receptor"/>
    <property type="match status" value="1"/>
</dbReference>
<dbReference type="SMART" id="SM01411">
    <property type="entry name" value="Ephrin_rec_like"/>
    <property type="match status" value="7"/>
</dbReference>
<dbReference type="SMART" id="SM00192">
    <property type="entry name" value="LDLa"/>
    <property type="match status" value="1"/>
</dbReference>
<evidence type="ECO:0000256" key="12">
    <source>
        <dbReference type="SAM" id="MobiDB-lite"/>
    </source>
</evidence>
<feature type="domain" description="EGF-like" evidence="16">
    <location>
        <begin position="2295"/>
        <end position="2331"/>
    </location>
</feature>
<feature type="disulfide bond" evidence="9">
    <location>
        <begin position="2547"/>
        <end position="2564"/>
    </location>
</feature>
<dbReference type="PROSITE" id="PS01186">
    <property type="entry name" value="EGF_2"/>
    <property type="match status" value="9"/>
</dbReference>
<dbReference type="InterPro" id="IPR036055">
    <property type="entry name" value="LDL_receptor-like_sf"/>
</dbReference>
<sequence>MRSVLPARLLLLCNCRRDKQLPLICTLLYFLLSLSAAHAEPASSCAESSAFAFRKGVLQLTCPKGWLQQGTSCFLLPTLTLTWDEAALYCRQSENKASFPLTVNDLFIAQDLAQSLSAPNEFYWTGYYFDPSESHSVLFSSYSSKTISLYSPLWAANQPNLTYFEHVTSGPDTNSTQCVVFNPNLCNETNFGWHLSPCTNRHRVVCETFTCIDDDLRCKDNSACYPKAARCDGIQNCADNSDEESCGKKSRACSGGDELNDETGEISILGKDLGLVGEAVCQWTIRSSDDRSILLNFLSVHAGYDDKVEILEPLLQKDPQYVPTRQTYSWSSSTNHSVLRVHTKDVENLRLHFQYAQTEEQNCNAHMTQWSGVLRTPTLGRSGSTSCRWTITNENNSPILLKLEQFDIGEKDTFAIVDGGDKGGEILFEYSSSTRNPGNFYISSRPVMIITYKSDDMPHEGGVKARYVQSCTNQKIDGDYGRIVVHSREDQRCSLLLSPSAEATLFMDEQITTDKDQIKIEADGVTKPIEDMVRLIKPVIIHTFAKSPNFKATFSFSQDCSLPPIPISLNWMEEDDTLGKYPYKKSARLKCSSEKAILEGSSELTCAMNGQWDGPLPMCLEENVPVCAVHFIHHGFIKHLQGIHLGDLITYECSYGYKSEDAKGTSVCEEGGWRPKPSCHKVQCSSPEKEYGNATLVTHSADGDYDVGSLAYYACSGAEFVNDSFVRICQTNGQWTDPDFRCNYKGCYAQSVPYGSFNQTFVPVGHDDPIMCDSGCEYTDHVPVCQADREWTPKLPSCDLDHACDHGDKCKNGVCVPMRDGFVCQCHKGFKSTPDFKGCEDIDECKEKIDLCDGTCINSVGSYYCTCPPGKILFTGFVGDWIVDTTYLVPNRSCIEQRCAPPTTAYNRSEVFEVVSNGLYLSGSTVTYVCLNVGRNFSMICGSEGNWNPSNLRIDCQSAAKFCPQLPDRDLVTVYPLKAEYEAGSVVTFSCEILDQYPHLLLIGPEKMYCSPNGTWTGLPPYCAIPSCQSLDNLNGTGSLGVFRDPLSKLKPYSVGDVVSFVCSSGYELVGSKVAQCIGWKDPMWNTSAPCCKAKGCKVSDMIGDDLVASRDSVAIGENVTFKCALPNYVLSDDSPRTCVNEIPHAPNSNTSRRECIRPLSAEKYTMQNESFVLWCVVKPECSGYKVLWKRGNQSLVTSKASKDGHFYYEVHRSRKSDQGSYTCDVEDDQGVLVDSRTTDVFVNQLEARDSTRNWVDTIDLAETTYHPLVAKIMERPWSGSDEWIQSGGKWRFDSSTPRKEKYLTTPALELRSDIVEASFKLLVDSNTHFNVSYFASSQLLPPQRGNDFKMITGIESAPHVEKTSRIHLELATAKYVWFRISTMGTGSARLSDFNVFHLYCPKLEIGQYIYDETIVASYSKQVAGVCGNGAKKVGPDQELQCSRHGTWIRPSHFVSPCSCGANGIDLHSECVMQGPTCYECNTMLGKECSTTVARHCQPGEMCQTSIRVTHTGLNVSKSCSSTCVSNYADFHNCIAGKENCNICCEEDYCNWMPESLSASPQLFPALPSCLDQQPLKVECEKRVEVQVLKPHFFLPVELPWPKVIDNDPYYKITTDLPNVSNKPYYFDGSVKHFQWTVTDKDGHAVTCDVDVVYKDEVAPVMDCPRVVIDLVPNTISHNTTLRLPDIPVIDTSTVHFITSPQNGSTVTIGQPLLVNVTAIDWFGNAKLCQFWYQPKVADCPVWMINDGDFLCTMTEGISVCYLQISSRCTLSRPLKALACKPGYGWRVIENSVEVDHFEQYPVLDVLPTCLAETEPTIAATVIFSSPDSLLGCVNDSSKLLAVTNASLTECCSEINWTFVSMRESRSELMLTFLSDAKYETQLHSCASLLSTSLSRRLSSIFCNRYFSHVTVNSHTVCPRGSGLHTARRMCVECKHGFYSINNVCEECPVNTFSNEAGATECVRCPAGTITKKSGATTVLHCLEYCQPGFFSSDGFAPCTACDRGYYQSQKGATSCGKCPMGTSTGAIGATEPKQCRVPCAPGHFSDDGLFPCSACPTGFYQSLAGQTECTRCPFGSTTGKYGAVLASECFANTCQTQGCRNNGTCENNKCSCPMGYTGAFCEVALDFCFPGLLPCGKHEVCDVSHMPFRCICEPGYTGAHCQHRIHECSCGHHHNPCDNLNRCANGKLDANTNECRCAEPFFRNTTGQCEPDRPCSFNPCLNATTERCTVDSNNKPLCLCKHGFTGEFCEKNSNDHCHAKCPHGHCVPIVGKENIFEQRCVCETGYTGQDCSVPLDACSTDSCGVHGSCIDNQSYYNCSCQTDYRGEQCSTRISPCNQELTTNLTKICKNGGLCSVNSSDRGYCHCAAGLHGAQCESLQDKCTTQSCEHGTCLERFDGIFCLCDKGHYGPRCENVINPCHHVYHACNKHGRCEMVSAGYEGDFKCVCDYPWTGENCDKLDGCEKHKCGAEGKCVDVPWGSGYECSCDKGFFGPLCDEPVHYCKFNLCLNGGTCLEDADDGYKCNCTEGYAGSVCQDRLDPCANSTCQHGGTCVPNIQTGAYHCHCPDGFSGQFCTQKTDPCTVVPDFCQNGGTCRSVGNLSYCDCTPSYVGPNCEKEKTRDYNLYFTGDSAAQRIVSRDIRSSFLKEFTLCAWVRYESNTTLSDDRLVEAPPFLILGPFDGEKITDDIITMNNIGATVDGTRLNYTIKENQWRHVCIRSPDSTNTKWAVLVDGLIKATFLHPRVTSTSKYVVILLGESLDRSKKFVGEVSFVQFYHRSLQDFEISDMAFNCAKWMNFQKGLTIDWAQFSTVDHNNRAVLSLYPGICTSSGCLPGRVDCKKNRDSIPPTVVACPKDIHVISSKRLTEVHWSPNKLEEMFSDNVLVTDFTYNYGSGDTFSWGVHRVVYIARDAAGNMAECSFDVTVAPNSCVQPVEPNDGSVTFHSLGDNPSEMVAFVSCKNGSMYANEAPAFFTCDSMGRWNRHGFQDKRWSFPDCAGYTNPAQTITGFAMTNGTCDDNGYNSTEKLTRVIDQASKQFGGFCEDNDCVASNQLTTDTVCTEDVGGTGSRFKRETEGNLIRVNFTLFVNTTRKDVKAYIEKTVSEAYPFDTYEVDAPLFLCSESDFPLLLASQNLYSCVECVAGTYWNGHQCIQCAPDTYQSKTGQRQCITCPPGTTTGYYKGAKSLGDCYTICDAGDFFNFNTDKCERCDRGSYTSLRGQRSCTPCPEGYTTTKWGSTNASDCSQKCDAGYFMKPDGSCVPCAVGTYKPEGSLRCMPCKVNGLTTASTGSTSADDCNVINCPVGHFVAKHAHSPVAPGTPLSRICLPCAIGTYQDAMNRTECVKCPTGTTTISAGTTSEDKCGELGGCSPSEPQCAENHSCVLKKDKGFVCQADSIVTKVPDSSTAWYVWLIIGLAGAFLACVMLGSFAFLRLKYPTLFSCCKSPQLKQMTTTSFYRTDVVPSTEPSISTGTVSHHSAVIEEAHIEHSKEPVVKEETDLPPMSDVFNEIYTGLHKLAETGIEDEPYRSPSHLAPQNPPSPSFPCRPRLTVETKRNRRNRFEYSMEHHDMNTRREYDLNDLPSGHRIQYNSSSIHYSVDQVGPFELDSQFPSITERRIEAQFSPASEGFDFGFGSSRFGDAWKKSLAELGHEKIPVSGTLGSSFANTQIHTADDDEDDDDDYFG</sequence>
<keyword evidence="7 9" id="KW-1015">Disulfide bond</keyword>
<feature type="domain" description="EGF-like" evidence="16">
    <location>
        <begin position="2333"/>
        <end position="2377"/>
    </location>
</feature>
<dbReference type="PROSITE" id="PS50041">
    <property type="entry name" value="C_TYPE_LECTIN_2"/>
    <property type="match status" value="1"/>
</dbReference>
<dbReference type="InterPro" id="IPR009030">
    <property type="entry name" value="Growth_fac_rcpt_cys_sf"/>
</dbReference>
<keyword evidence="3 13" id="KW-0812">Transmembrane</keyword>
<dbReference type="SMART" id="SM00181">
    <property type="entry name" value="EGF"/>
    <property type="match status" value="18"/>
</dbReference>
<feature type="disulfide bond" evidence="9">
    <location>
        <begin position="2566"/>
        <end position="2575"/>
    </location>
</feature>
<dbReference type="InterPro" id="IPR007110">
    <property type="entry name" value="Ig-like_dom"/>
</dbReference>
<dbReference type="InterPro" id="IPR000859">
    <property type="entry name" value="CUB_dom"/>
</dbReference>
<dbReference type="PROSITE" id="PS50068">
    <property type="entry name" value="LDLRA_2"/>
    <property type="match status" value="1"/>
</dbReference>
<feature type="disulfide bond" evidence="9">
    <location>
        <begin position="2283"/>
        <end position="2292"/>
    </location>
</feature>
<dbReference type="PROSITE" id="PS00022">
    <property type="entry name" value="EGF_1"/>
    <property type="match status" value="12"/>
</dbReference>
<evidence type="ECO:0000256" key="9">
    <source>
        <dbReference type="PROSITE-ProRule" id="PRU00076"/>
    </source>
</evidence>
<feature type="domain" description="EGF-like" evidence="16">
    <location>
        <begin position="2578"/>
        <end position="2616"/>
    </location>
</feature>
<dbReference type="SMART" id="SM00032">
    <property type="entry name" value="CCP"/>
    <property type="match status" value="8"/>
</dbReference>
<dbReference type="InterPro" id="IPR001304">
    <property type="entry name" value="C-type_lectin-like"/>
</dbReference>
<feature type="disulfide bond" evidence="9">
    <location>
        <begin position="2468"/>
        <end position="2485"/>
    </location>
</feature>
<dbReference type="InterPro" id="IPR016187">
    <property type="entry name" value="CTDL_fold"/>
</dbReference>
<feature type="domain" description="Sushi" evidence="20">
    <location>
        <begin position="1026"/>
        <end position="1094"/>
    </location>
</feature>
<evidence type="ECO:0000256" key="10">
    <source>
        <dbReference type="PROSITE-ProRule" id="PRU00124"/>
    </source>
</evidence>
<dbReference type="PROSITE" id="PS00010">
    <property type="entry name" value="ASX_HYDROXYL"/>
    <property type="match status" value="2"/>
</dbReference>
<dbReference type="SMART" id="SM00042">
    <property type="entry name" value="CUB"/>
    <property type="match status" value="1"/>
</dbReference>
<dbReference type="SUPFAM" id="SSF49899">
    <property type="entry name" value="Concanavalin A-like lectins/glucanases"/>
    <property type="match status" value="1"/>
</dbReference>
<evidence type="ECO:0000256" key="14">
    <source>
        <dbReference type="SAM" id="SignalP"/>
    </source>
</evidence>
<feature type="disulfide bond" evidence="9">
    <location>
        <begin position="2367"/>
        <end position="2376"/>
    </location>
</feature>
<feature type="domain" description="Sushi" evidence="20">
    <location>
        <begin position="897"/>
        <end position="958"/>
    </location>
</feature>
<dbReference type="CDD" id="cd00054">
    <property type="entry name" value="EGF_CA"/>
    <property type="match status" value="4"/>
</dbReference>
<dbReference type="InterPro" id="IPR018097">
    <property type="entry name" value="EGF_Ca-bd_CS"/>
</dbReference>
<feature type="chain" id="PRO_5009313659" evidence="14">
    <location>
        <begin position="40"/>
        <end position="3683"/>
    </location>
</feature>
<feature type="disulfide bond" evidence="9">
    <location>
        <begin position="2606"/>
        <end position="2615"/>
    </location>
</feature>
<feature type="domain" description="EGF-like" evidence="16">
    <location>
        <begin position="2538"/>
        <end position="2576"/>
    </location>
</feature>
<dbReference type="PROSITE" id="PS50835">
    <property type="entry name" value="IG_LIKE"/>
    <property type="match status" value="1"/>
</dbReference>
<dbReference type="PANTHER" id="PTHR12916:SF4">
    <property type="entry name" value="UNINFLATABLE, ISOFORM C"/>
    <property type="match status" value="1"/>
</dbReference>
<dbReference type="Pfam" id="PF00084">
    <property type="entry name" value="Sushi"/>
    <property type="match status" value="3"/>
</dbReference>
<evidence type="ECO:0000313" key="22">
    <source>
        <dbReference type="WBParaSite" id="L893_g27698.t1"/>
    </source>
</evidence>
<dbReference type="SMART" id="SM00179">
    <property type="entry name" value="EGF_CA"/>
    <property type="match status" value="9"/>
</dbReference>
<feature type="domain" description="C-type lectin" evidence="17">
    <location>
        <begin position="69"/>
        <end position="207"/>
    </location>
</feature>
<keyword evidence="21" id="KW-1185">Reference proteome</keyword>
<feature type="disulfide bond" evidence="9">
    <location>
        <begin position="2448"/>
        <end position="2457"/>
    </location>
</feature>
<dbReference type="InterPro" id="IPR049883">
    <property type="entry name" value="NOTCH1_EGF-like"/>
</dbReference>
<evidence type="ECO:0000256" key="1">
    <source>
        <dbReference type="ARBA" id="ARBA00005897"/>
    </source>
</evidence>
<dbReference type="InterPro" id="IPR011641">
    <property type="entry name" value="Tyr-kin_ephrin_A/B_rcpt-like"/>
</dbReference>
<dbReference type="InterPro" id="IPR035976">
    <property type="entry name" value="Sushi/SCR/CCP_sf"/>
</dbReference>
<feature type="disulfide bond" evidence="9">
    <location>
        <begin position="2383"/>
        <end position="2393"/>
    </location>
</feature>
<dbReference type="SMART" id="SM00034">
    <property type="entry name" value="CLECT"/>
    <property type="match status" value="1"/>
</dbReference>
<keyword evidence="2 9" id="KW-0245">EGF-like domain</keyword>
<feature type="disulfide bond" evidence="9">
    <location>
        <begin position="2487"/>
        <end position="2496"/>
    </location>
</feature>
<keyword evidence="6 13" id="KW-1133">Transmembrane helix</keyword>
<evidence type="ECO:0000256" key="4">
    <source>
        <dbReference type="ARBA" id="ARBA00022729"/>
    </source>
</evidence>
<feature type="disulfide bond" evidence="9">
    <location>
        <begin position="2113"/>
        <end position="2122"/>
    </location>
</feature>
<feature type="domain" description="EGF-like" evidence="16">
    <location>
        <begin position="2254"/>
        <end position="2293"/>
    </location>
</feature>
<comment type="caution">
    <text evidence="9">Lacks conserved residue(s) required for the propagation of feature annotation.</text>
</comment>
<dbReference type="Pfam" id="PF07699">
    <property type="entry name" value="Ephrin_rec_like"/>
    <property type="match status" value="7"/>
</dbReference>
<feature type="disulfide bond" evidence="9">
    <location>
        <begin position="2526"/>
        <end position="2535"/>
    </location>
</feature>
<evidence type="ECO:0000259" key="17">
    <source>
        <dbReference type="PROSITE" id="PS50041"/>
    </source>
</evidence>
<feature type="domain" description="EGF-like" evidence="16">
    <location>
        <begin position="2091"/>
        <end position="2123"/>
    </location>
</feature>
<dbReference type="InterPro" id="IPR000152">
    <property type="entry name" value="EGF-type_Asp/Asn_hydroxyl_site"/>
</dbReference>
<evidence type="ECO:0000259" key="15">
    <source>
        <dbReference type="PROSITE" id="PS01180"/>
    </source>
</evidence>
<dbReference type="Pfam" id="PF07645">
    <property type="entry name" value="EGF_CA"/>
    <property type="match status" value="1"/>
</dbReference>
<feature type="domain" description="EGF-like" evidence="16">
    <location>
        <begin position="2416"/>
        <end position="2458"/>
    </location>
</feature>
<dbReference type="Pfam" id="PF13385">
    <property type="entry name" value="Laminin_G_3"/>
    <property type="match status" value="1"/>
</dbReference>
<dbReference type="Pfam" id="PF00008">
    <property type="entry name" value="EGF"/>
    <property type="match status" value="2"/>
</dbReference>
<feature type="domain" description="EGF-like" evidence="16">
    <location>
        <begin position="2212"/>
        <end position="2251"/>
    </location>
</feature>
<dbReference type="InterPro" id="IPR003599">
    <property type="entry name" value="Ig_sub"/>
</dbReference>
<keyword evidence="4 14" id="KW-0732">Signal</keyword>